<dbReference type="AlphaFoldDB" id="A0A1S6IRV3"/>
<evidence type="ECO:0000313" key="2">
    <source>
        <dbReference type="EMBL" id="AQS54281.1"/>
    </source>
</evidence>
<reference evidence="2 3" key="1">
    <citation type="journal article" date="2014" name="Int. J. Syst. Evol. Microbiol.">
        <title>Jeotgalibaca dankookensis gen. nov., sp. nov., a member of the family Carnobacteriaceae, isolated from seujeot (Korean traditional food).</title>
        <authorList>
            <person name="Lee D.G."/>
            <person name="Trujillo M.E."/>
            <person name="Kang H."/>
            <person name="Ahn T.Y."/>
        </authorList>
    </citation>
    <scope>NUCLEOTIDE SEQUENCE [LARGE SCALE GENOMIC DNA]</scope>
    <source>
        <strain evidence="2 3">EX-07</strain>
    </source>
</reference>
<dbReference type="InterPro" id="IPR050490">
    <property type="entry name" value="Bact_solute-bd_prot1"/>
</dbReference>
<dbReference type="STRING" id="708126.BW727_101957"/>
<dbReference type="EMBL" id="CP019728">
    <property type="protein sequence ID" value="AQS54281.1"/>
    <property type="molecule type" value="Genomic_DNA"/>
</dbReference>
<dbReference type="PANTHER" id="PTHR43649">
    <property type="entry name" value="ARABINOSE-BINDING PROTEIN-RELATED"/>
    <property type="match status" value="1"/>
</dbReference>
<dbReference type="Proteomes" id="UP000188993">
    <property type="component" value="Chromosome"/>
</dbReference>
<dbReference type="KEGG" id="jda:BW727_101957"/>
<protein>
    <recommendedName>
        <fullName evidence="4">Lipoprotein LipO</fullName>
    </recommendedName>
</protein>
<dbReference type="RefSeq" id="WP_062469696.1">
    <property type="nucleotide sequence ID" value="NZ_BBYN01000014.1"/>
</dbReference>
<evidence type="ECO:0000313" key="3">
    <source>
        <dbReference type="Proteomes" id="UP000188993"/>
    </source>
</evidence>
<keyword evidence="3" id="KW-1185">Reference proteome</keyword>
<proteinExistence type="predicted"/>
<dbReference type="PROSITE" id="PS51257">
    <property type="entry name" value="PROKAR_LIPOPROTEIN"/>
    <property type="match status" value="1"/>
</dbReference>
<accession>A0A1S6IRV3</accession>
<organism evidence="2 3">
    <name type="scientific">Jeotgalibaca dankookensis</name>
    <dbReference type="NCBI Taxonomy" id="708126"/>
    <lineage>
        <taxon>Bacteria</taxon>
        <taxon>Bacillati</taxon>
        <taxon>Bacillota</taxon>
        <taxon>Bacilli</taxon>
        <taxon>Lactobacillales</taxon>
        <taxon>Carnobacteriaceae</taxon>
        <taxon>Jeotgalibaca</taxon>
    </lineage>
</organism>
<feature type="chain" id="PRO_5039420943" description="Lipoprotein LipO" evidence="1">
    <location>
        <begin position="22"/>
        <end position="546"/>
    </location>
</feature>
<dbReference type="SUPFAM" id="SSF53850">
    <property type="entry name" value="Periplasmic binding protein-like II"/>
    <property type="match status" value="1"/>
</dbReference>
<keyword evidence="1" id="KW-0732">Signal</keyword>
<dbReference type="OrthoDB" id="353914at2"/>
<dbReference type="Gene3D" id="3.40.190.10">
    <property type="entry name" value="Periplasmic binding protein-like II"/>
    <property type="match status" value="2"/>
</dbReference>
<gene>
    <name evidence="2" type="ORF">BW727_101957</name>
</gene>
<evidence type="ECO:0008006" key="4">
    <source>
        <dbReference type="Google" id="ProtNLM"/>
    </source>
</evidence>
<dbReference type="PANTHER" id="PTHR43649:SF12">
    <property type="entry name" value="DIACETYLCHITOBIOSE BINDING PROTEIN DASA"/>
    <property type="match status" value="1"/>
</dbReference>
<name>A0A1S6IRV3_9LACT</name>
<evidence type="ECO:0000256" key="1">
    <source>
        <dbReference type="SAM" id="SignalP"/>
    </source>
</evidence>
<sequence>MNKIKSLGILSLSALLMTACGGSNDSQDTAASELPDLGDRYELDENTPAWKLDTKEETTKLTWFIENDGFNDNPWGEDIVTKKIGEDLNIEIEIIPGDEQALNTYVASGQMPDIVSLYDGGKSNISQKAAEWALPLNVLADKYDPYFYEVTSDDTLNWYKLEDGNTYGYASFSNTEEDLKSGAIPSHNAFVVRDDVLAALPNLDFTTPEGFKDAMDQIHEKFPELTPLGFGEMKDHLGALGGTLQDFIGVPWVDENNEYYDRNMDEEYLTWINVLREVHSKGYISDDTFADDYDTVLDKIKNGEYAAMLVAGTHAYQPSFQGLMDSKPEAAYSPVDAFQSDKYDGPAMSQGGLSGYTTTYISKDNTDPIKSIQFFTYMISEDGQIAVNFGTEGESYYEGEDGYYHLTEEYQDWKDSDIAAFKEETRISEIPFFGHDNGNAQDYIDPDDIGWAPAVLRFQEWGKGKLVPKFEVDGIDPEYGTQEARSLVSINDEFTTAIISGVRSDSEEEFDTIISDFKTFRENQGWDNIVEVFNENIQENINKLKD</sequence>
<feature type="signal peptide" evidence="1">
    <location>
        <begin position="1"/>
        <end position="21"/>
    </location>
</feature>